<protein>
    <recommendedName>
        <fullName evidence="13">Bidirectional sugar transporter SWEET</fullName>
    </recommendedName>
</protein>
<dbReference type="EMBL" id="HBFW01024698">
    <property type="protein sequence ID" value="CAD8944630.1"/>
    <property type="molecule type" value="Transcribed_RNA"/>
</dbReference>
<evidence type="ECO:0000256" key="7">
    <source>
        <dbReference type="ARBA" id="ARBA00022737"/>
    </source>
</evidence>
<dbReference type="InterPro" id="IPR047664">
    <property type="entry name" value="SWEET"/>
</dbReference>
<keyword evidence="7" id="KW-0677">Repeat</keyword>
<comment type="similarity">
    <text evidence="2">Belongs to the SWEET sugar transporter family.</text>
</comment>
<comment type="subcellular location">
    <subcellularLocation>
        <location evidence="1">Cell membrane</location>
        <topology evidence="1">Multi-pass membrane protein</topology>
    </subcellularLocation>
</comment>
<keyword evidence="6 11" id="KW-0812">Transmembrane</keyword>
<feature type="compositionally biased region" description="Acidic residues" evidence="10">
    <location>
        <begin position="253"/>
        <end position="266"/>
    </location>
</feature>
<dbReference type="InterPro" id="IPR004316">
    <property type="entry name" value="SWEET_rpt"/>
</dbReference>
<evidence type="ECO:0000256" key="10">
    <source>
        <dbReference type="SAM" id="MobiDB-lite"/>
    </source>
</evidence>
<organism evidence="12">
    <name type="scientific">Cyclophora tenuis</name>
    <name type="common">Marine diatom</name>
    <dbReference type="NCBI Taxonomy" id="216820"/>
    <lineage>
        <taxon>Eukaryota</taxon>
        <taxon>Sar</taxon>
        <taxon>Stramenopiles</taxon>
        <taxon>Ochrophyta</taxon>
        <taxon>Bacillariophyta</taxon>
        <taxon>Fragilariophyceae</taxon>
        <taxon>Fragilariophycidae</taxon>
        <taxon>Cyclophorales</taxon>
        <taxon>Cyclophoraceae</taxon>
        <taxon>Cyclophora</taxon>
    </lineage>
</organism>
<gene>
    <name evidence="12" type="ORF">CTEN0397_LOCUS15834</name>
</gene>
<feature type="transmembrane region" description="Helical" evidence="11">
    <location>
        <begin position="187"/>
        <end position="208"/>
    </location>
</feature>
<reference evidence="12" key="1">
    <citation type="submission" date="2021-01" db="EMBL/GenBank/DDBJ databases">
        <authorList>
            <person name="Corre E."/>
            <person name="Pelletier E."/>
            <person name="Niang G."/>
            <person name="Scheremetjew M."/>
            <person name="Finn R."/>
            <person name="Kale V."/>
            <person name="Holt S."/>
            <person name="Cochrane G."/>
            <person name="Meng A."/>
            <person name="Brown T."/>
            <person name="Cohen L."/>
        </authorList>
    </citation>
    <scope>NUCLEOTIDE SEQUENCE</scope>
    <source>
        <strain evidence="12">ECT3854</strain>
    </source>
</reference>
<sequence>MEYICPTIGCIMATIMFAAPVQDLRKAIERGSLGSLNPFPWVAMTGNCLGWCAYGYYKSDPFVLGGNLPAFVLSIWLNSGAAKLQFLQKWIQHKEQLQLQQQQITTTTTTTTTADLVTVPQERNLLIFLFLWAVVLVYVEWFPQLLLFTSDPSVIIGVLVNFNLVFFYGAPLEAIQRVVSSGKSDAIHLPTQIMTCTNTTFWALYGFAKHDPVIYIPNVMGLLLGIVQGLLRCIYPATQQQQQQQQQHTILNGEDEDDDDGNDGEEENIHAHSLLT</sequence>
<dbReference type="Gene3D" id="1.20.1280.290">
    <property type="match status" value="2"/>
</dbReference>
<dbReference type="AlphaFoldDB" id="A0A7S1DDS5"/>
<keyword evidence="9 11" id="KW-0472">Membrane</keyword>
<evidence type="ECO:0008006" key="13">
    <source>
        <dbReference type="Google" id="ProtNLM"/>
    </source>
</evidence>
<proteinExistence type="inferred from homology"/>
<feature type="region of interest" description="Disordered" evidence="10">
    <location>
        <begin position="244"/>
        <end position="276"/>
    </location>
</feature>
<evidence type="ECO:0000256" key="6">
    <source>
        <dbReference type="ARBA" id="ARBA00022692"/>
    </source>
</evidence>
<evidence type="ECO:0000256" key="2">
    <source>
        <dbReference type="ARBA" id="ARBA00007809"/>
    </source>
</evidence>
<accession>A0A7S1DDS5</accession>
<dbReference type="PANTHER" id="PTHR10791:SF30">
    <property type="entry name" value="SUGAR TRANSPORTER SWEET1"/>
    <property type="match status" value="1"/>
</dbReference>
<dbReference type="Pfam" id="PF03083">
    <property type="entry name" value="MtN3_slv"/>
    <property type="match status" value="2"/>
</dbReference>
<keyword evidence="4" id="KW-1003">Cell membrane</keyword>
<keyword evidence="3" id="KW-0813">Transport</keyword>
<evidence type="ECO:0000256" key="8">
    <source>
        <dbReference type="ARBA" id="ARBA00022989"/>
    </source>
</evidence>
<dbReference type="GO" id="GO:0051119">
    <property type="term" value="F:sugar transmembrane transporter activity"/>
    <property type="evidence" value="ECO:0007669"/>
    <property type="project" value="InterPro"/>
</dbReference>
<dbReference type="GO" id="GO:0005886">
    <property type="term" value="C:plasma membrane"/>
    <property type="evidence" value="ECO:0007669"/>
    <property type="project" value="UniProtKB-SubCell"/>
</dbReference>
<evidence type="ECO:0000256" key="4">
    <source>
        <dbReference type="ARBA" id="ARBA00022475"/>
    </source>
</evidence>
<evidence type="ECO:0000256" key="9">
    <source>
        <dbReference type="ARBA" id="ARBA00023136"/>
    </source>
</evidence>
<evidence type="ECO:0000256" key="1">
    <source>
        <dbReference type="ARBA" id="ARBA00004651"/>
    </source>
</evidence>
<evidence type="ECO:0000256" key="3">
    <source>
        <dbReference type="ARBA" id="ARBA00022448"/>
    </source>
</evidence>
<evidence type="ECO:0000256" key="11">
    <source>
        <dbReference type="SAM" id="Phobius"/>
    </source>
</evidence>
<evidence type="ECO:0000256" key="5">
    <source>
        <dbReference type="ARBA" id="ARBA00022597"/>
    </source>
</evidence>
<keyword evidence="5" id="KW-0762">Sugar transport</keyword>
<feature type="transmembrane region" description="Helical" evidence="11">
    <location>
        <begin position="125"/>
        <end position="142"/>
    </location>
</feature>
<feature type="transmembrane region" description="Helical" evidence="11">
    <location>
        <begin position="154"/>
        <end position="175"/>
    </location>
</feature>
<evidence type="ECO:0000313" key="12">
    <source>
        <dbReference type="EMBL" id="CAD8944630.1"/>
    </source>
</evidence>
<feature type="transmembrane region" description="Helical" evidence="11">
    <location>
        <begin position="214"/>
        <end position="235"/>
    </location>
</feature>
<name>A0A7S1DDS5_CYCTE</name>
<keyword evidence="8 11" id="KW-1133">Transmembrane helix</keyword>
<dbReference type="PANTHER" id="PTHR10791">
    <property type="entry name" value="RAG1-ACTIVATING PROTEIN 1"/>
    <property type="match status" value="1"/>
</dbReference>